<feature type="compositionally biased region" description="Polar residues" evidence="1">
    <location>
        <begin position="278"/>
        <end position="297"/>
    </location>
</feature>
<feature type="compositionally biased region" description="Low complexity" evidence="1">
    <location>
        <begin position="298"/>
        <end position="311"/>
    </location>
</feature>
<protein>
    <submittedName>
        <fullName evidence="3">Uncharacterized protein</fullName>
    </submittedName>
</protein>
<dbReference type="EMBL" id="LR824542">
    <property type="protein sequence ID" value="CAH1635866.1"/>
    <property type="molecule type" value="Genomic_DNA"/>
</dbReference>
<name>A0A9P0MWE8_SPOLI</name>
<evidence type="ECO:0000256" key="1">
    <source>
        <dbReference type="SAM" id="MobiDB-lite"/>
    </source>
</evidence>
<evidence type="ECO:0000256" key="2">
    <source>
        <dbReference type="SAM" id="Phobius"/>
    </source>
</evidence>
<evidence type="ECO:0000313" key="4">
    <source>
        <dbReference type="Proteomes" id="UP001153321"/>
    </source>
</evidence>
<keyword evidence="2" id="KW-0812">Transmembrane</keyword>
<organism evidence="3 4">
    <name type="scientific">Spodoptera littoralis</name>
    <name type="common">Egyptian cotton leafworm</name>
    <dbReference type="NCBI Taxonomy" id="7109"/>
    <lineage>
        <taxon>Eukaryota</taxon>
        <taxon>Metazoa</taxon>
        <taxon>Ecdysozoa</taxon>
        <taxon>Arthropoda</taxon>
        <taxon>Hexapoda</taxon>
        <taxon>Insecta</taxon>
        <taxon>Pterygota</taxon>
        <taxon>Neoptera</taxon>
        <taxon>Endopterygota</taxon>
        <taxon>Lepidoptera</taxon>
        <taxon>Glossata</taxon>
        <taxon>Ditrysia</taxon>
        <taxon>Noctuoidea</taxon>
        <taxon>Noctuidae</taxon>
        <taxon>Amphipyrinae</taxon>
        <taxon>Spodoptera</taxon>
    </lineage>
</organism>
<dbReference type="Proteomes" id="UP001153321">
    <property type="component" value="Chromosome 11"/>
</dbReference>
<keyword evidence="2" id="KW-0472">Membrane</keyword>
<keyword evidence="4" id="KW-1185">Reference proteome</keyword>
<evidence type="ECO:0000313" key="3">
    <source>
        <dbReference type="EMBL" id="CAH1635866.1"/>
    </source>
</evidence>
<reference evidence="3" key="1">
    <citation type="submission" date="2022-02" db="EMBL/GenBank/DDBJ databases">
        <authorList>
            <person name="King R."/>
        </authorList>
    </citation>
    <scope>NUCLEOTIDE SEQUENCE</scope>
</reference>
<feature type="compositionally biased region" description="Polar residues" evidence="1">
    <location>
        <begin position="260"/>
        <end position="271"/>
    </location>
</feature>
<feature type="region of interest" description="Disordered" evidence="1">
    <location>
        <begin position="258"/>
        <end position="312"/>
    </location>
</feature>
<accession>A0A9P0MWE8</accession>
<feature type="transmembrane region" description="Helical" evidence="2">
    <location>
        <begin position="12"/>
        <end position="31"/>
    </location>
</feature>
<keyword evidence="2" id="KW-1133">Transmembrane helix</keyword>
<gene>
    <name evidence="3" type="ORF">SPLIT_LOCUS1228</name>
</gene>
<dbReference type="AlphaFoldDB" id="A0A9P0MWE8"/>
<sequence length="361" mass="40811">MRRWHKGWVESIVADMLPITILTLLITSIIISRIQAEEHEELKAELSGMRTPAYKNDRVIEALMRQKRDTLKIVPKSYVEQTNHVDELQRGKRLRRGLPKFDNFLSGLDKKLSSHDITSNRTGLVNYFASRLYQENVTFPENEGKNDVYGSRDVQIGNTFSDNPNGTNVYGPILVQNNNIYRGKNKNAQYGASITQIGNRYPEHPGINDIYTGVVVQNGNTYSVNPGNKTSFAINVNQSNNTYPESIENNNDALKPIIHQSGNFYPSSNDSEAGMRTKYNTESQGGSVEQNTSDSQGNSSSTNYDSDSSSYIESTTLRYEEREAYANKHTKPNGQISLSSNVFYSLSYSFIILLKYVQFQY</sequence>
<proteinExistence type="predicted"/>